<organism evidence="14 15">
    <name type="scientific">Acidaminococcus intestini (strain RyC-MR95)</name>
    <dbReference type="NCBI Taxonomy" id="568816"/>
    <lineage>
        <taxon>Bacteria</taxon>
        <taxon>Bacillati</taxon>
        <taxon>Bacillota</taxon>
        <taxon>Negativicutes</taxon>
        <taxon>Acidaminococcales</taxon>
        <taxon>Acidaminococcaceae</taxon>
        <taxon>Acidaminococcus</taxon>
    </lineage>
</organism>
<name>G4Q5B0_ACIIR</name>
<dbReference type="GO" id="GO:0004450">
    <property type="term" value="F:isocitrate dehydrogenase (NADP+) activity"/>
    <property type="evidence" value="ECO:0007669"/>
    <property type="project" value="UniProtKB-UniRule"/>
</dbReference>
<feature type="binding site" evidence="12">
    <location>
        <position position="306"/>
    </location>
    <ligand>
        <name>Mn(2+)</name>
        <dbReference type="ChEBI" id="CHEBI:29035"/>
    </ligand>
</feature>
<evidence type="ECO:0000256" key="3">
    <source>
        <dbReference type="ARBA" id="ARBA00022532"/>
    </source>
</evidence>
<dbReference type="InterPro" id="IPR004790">
    <property type="entry name" value="Isocitrate_DH_NADP"/>
</dbReference>
<keyword evidence="5 9" id="KW-0460">Magnesium</keyword>
<keyword evidence="3 9" id="KW-0816">Tricarboxylic acid cycle</keyword>
<feature type="binding site" evidence="11">
    <location>
        <begin position="150"/>
        <end position="156"/>
    </location>
    <ligand>
        <name>D-threo-isocitrate</name>
        <dbReference type="ChEBI" id="CHEBI:15562"/>
    </ligand>
</feature>
<evidence type="ECO:0000256" key="2">
    <source>
        <dbReference type="ARBA" id="ARBA00007769"/>
    </source>
</evidence>
<dbReference type="NCBIfam" id="NF006156">
    <property type="entry name" value="PRK08299.1"/>
    <property type="match status" value="1"/>
</dbReference>
<dbReference type="GO" id="GO:0006102">
    <property type="term" value="P:isocitrate metabolic process"/>
    <property type="evidence" value="ECO:0007669"/>
    <property type="project" value="UniProtKB-UniRule"/>
</dbReference>
<dbReference type="EC" id="1.1.1.42" evidence="9"/>
<reference evidence="14 15" key="1">
    <citation type="journal article" date="2011" name="J. Bacteriol.">
        <title>Complete genome sequence of Acidaminococcus intestini RYC-MR95, a Gram-negative bacterium from the phylum Firmicutes.</title>
        <authorList>
            <person name="D'Auria G."/>
            <person name="Galan J.C."/>
            <person name="Rodriguez-Alcayna M."/>
            <person name="Moya A."/>
            <person name="Baquero F."/>
            <person name="Latorre A."/>
        </authorList>
    </citation>
    <scope>NUCLEOTIDE SEQUENCE [LARGE SCALE GENOMIC DNA]</scope>
    <source>
        <strain evidence="14 15">RyC-MR95</strain>
    </source>
</reference>
<comment type="similarity">
    <text evidence="2 9">Belongs to the isocitrate and isopropylmalate dehydrogenases family.</text>
</comment>
<feature type="site" description="Critical for catalysis" evidence="10">
    <location>
        <position position="195"/>
    </location>
</feature>
<dbReference type="NCBIfam" id="TIGR00127">
    <property type="entry name" value="nadp_idh_euk"/>
    <property type="match status" value="1"/>
</dbReference>
<protein>
    <recommendedName>
        <fullName evidence="9">Isocitrate dehydrogenase [NADP]</fullName>
        <ecNumber evidence="9">1.1.1.42</ecNumber>
    </recommendedName>
</protein>
<comment type="catalytic activity">
    <reaction evidence="9">
        <text>D-threo-isocitrate + NADP(+) = 2-oxoglutarate + CO2 + NADPH</text>
        <dbReference type="Rhea" id="RHEA:19629"/>
        <dbReference type="ChEBI" id="CHEBI:15562"/>
        <dbReference type="ChEBI" id="CHEBI:16526"/>
        <dbReference type="ChEBI" id="CHEBI:16810"/>
        <dbReference type="ChEBI" id="CHEBI:57783"/>
        <dbReference type="ChEBI" id="CHEBI:58349"/>
        <dbReference type="EC" id="1.1.1.42"/>
    </reaction>
</comment>
<dbReference type="Proteomes" id="UP000007093">
    <property type="component" value="Chromosome"/>
</dbReference>
<feature type="binding site" evidence="11">
    <location>
        <position position="133"/>
    </location>
    <ligand>
        <name>D-threo-isocitrate</name>
        <dbReference type="ChEBI" id="CHEBI:15562"/>
    </ligand>
</feature>
<keyword evidence="15" id="KW-1185">Reference proteome</keyword>
<dbReference type="InterPro" id="IPR024084">
    <property type="entry name" value="IsoPropMal-DH-like_dom"/>
</dbReference>
<evidence type="ECO:0000313" key="15">
    <source>
        <dbReference type="Proteomes" id="UP000007093"/>
    </source>
</evidence>
<dbReference type="HOGENOM" id="CLU_023296_1_1_9"/>
<dbReference type="InterPro" id="IPR019818">
    <property type="entry name" value="IsoCit/isopropylmalate_DH_CS"/>
</dbReference>
<evidence type="ECO:0000313" key="14">
    <source>
        <dbReference type="EMBL" id="AEQ23288.1"/>
    </source>
</evidence>
<gene>
    <name evidence="14" type="ordered locus">Acin_2087</name>
</gene>
<evidence type="ECO:0000256" key="4">
    <source>
        <dbReference type="ARBA" id="ARBA00022723"/>
    </source>
</evidence>
<dbReference type="GO" id="GO:0051287">
    <property type="term" value="F:NAD binding"/>
    <property type="evidence" value="ECO:0007669"/>
    <property type="project" value="InterPro"/>
</dbReference>
<dbReference type="PATRIC" id="fig|568816.4.peg.2019"/>
<evidence type="ECO:0000256" key="8">
    <source>
        <dbReference type="ARBA" id="ARBA00023211"/>
    </source>
</evidence>
<feature type="binding site" evidence="11">
    <location>
        <position position="165"/>
    </location>
    <ligand>
        <name>D-threo-isocitrate</name>
        <dbReference type="ChEBI" id="CHEBI:15562"/>
    </ligand>
</feature>
<keyword evidence="7 9" id="KW-0560">Oxidoreductase</keyword>
<dbReference type="GO" id="GO:0000287">
    <property type="term" value="F:magnesium ion binding"/>
    <property type="evidence" value="ECO:0007669"/>
    <property type="project" value="InterPro"/>
</dbReference>
<dbReference type="InParanoid" id="G4Q5B0"/>
<evidence type="ECO:0000256" key="9">
    <source>
        <dbReference type="PIRNR" id="PIRNR000108"/>
    </source>
</evidence>
<evidence type="ECO:0000256" key="5">
    <source>
        <dbReference type="ARBA" id="ARBA00022842"/>
    </source>
</evidence>
<feature type="domain" description="Isopropylmalate dehydrogenase-like" evidence="13">
    <location>
        <begin position="65"/>
        <end position="450"/>
    </location>
</feature>
<dbReference type="PROSITE" id="PS00470">
    <property type="entry name" value="IDH_IMDH"/>
    <property type="match status" value="1"/>
</dbReference>
<dbReference type="EMBL" id="CP003058">
    <property type="protein sequence ID" value="AEQ23288.1"/>
    <property type="molecule type" value="Genomic_DNA"/>
</dbReference>
<feature type="binding site" evidence="11">
    <location>
        <position position="188"/>
    </location>
    <ligand>
        <name>D-threo-isocitrate</name>
        <dbReference type="ChEBI" id="CHEBI:15562"/>
    </ligand>
</feature>
<evidence type="ECO:0000256" key="12">
    <source>
        <dbReference type="PIRSR" id="PIRSR000108-3"/>
    </source>
</evidence>
<dbReference type="Pfam" id="PF00180">
    <property type="entry name" value="Iso_dh"/>
    <property type="match status" value="1"/>
</dbReference>
<sequence length="459" mass="52465">MSFFLFYQSCYGLFLFTYPISFSDRAFFCHGRTWRTMLQYGYDERTEILKKEVDPMTPKIQMKTPLVEMDGDEMTRILWKMIKDILILPYIDLKSEYYDLGMKHRDDTDDEVTIESALATKKYGVAVKCATITANAARVKEYDLKKMWPSPNGTIRAILDGTVFRKPIMVKGIAPLVRNWEKPITIARHAFGDIYKNTELRIPAGGKAELVVTDAQGRQTRRTIHEFKGEGITQGIFNTDESIRSYAHACFDYALSVKEDLWFATKDTVSKIYDHRFKDIFQEIYDKEYKTRYEACGIEYFYTLIDDVVARIIRSRGGMVWACKNYDGDVMSDMMATAFGSLAMMTSVLVSPDGNYEYEAAHGTVQRHYYKYLKGEKTSTNPVATIFAWSGALRKRGELDGLPELQTYADALEKATIDTIESGTMTGDLYSMSSLPEKVKVNSEEFLNAIAGRLEKLLA</sequence>
<comment type="cofactor">
    <cofactor evidence="9 12">
        <name>Mg(2+)</name>
        <dbReference type="ChEBI" id="CHEBI:18420"/>
    </cofactor>
    <cofactor evidence="9 12">
        <name>Mn(2+)</name>
        <dbReference type="ChEBI" id="CHEBI:29035"/>
    </cofactor>
    <text evidence="9 12">Binds 1 Mg(2+) or Mn(2+) ion per subunit.</text>
</comment>
<evidence type="ECO:0000256" key="6">
    <source>
        <dbReference type="ARBA" id="ARBA00022857"/>
    </source>
</evidence>
<keyword evidence="4 9" id="KW-0479">Metal-binding</keyword>
<dbReference type="KEGG" id="ain:Acin_2087"/>
<dbReference type="STRING" id="568816.Acin_2087"/>
<evidence type="ECO:0000256" key="11">
    <source>
        <dbReference type="PIRSR" id="PIRSR000108-2"/>
    </source>
</evidence>
<keyword evidence="8 9" id="KW-0464">Manganese</keyword>
<proteinExistence type="inferred from homology"/>
<comment type="cofactor">
    <cofactor evidence="1">
        <name>Mn(2+)</name>
        <dbReference type="ChEBI" id="CHEBI:29035"/>
    </cofactor>
</comment>
<dbReference type="PANTHER" id="PTHR11822">
    <property type="entry name" value="NADP-SPECIFIC ISOCITRATE DEHYDROGENASE"/>
    <property type="match status" value="1"/>
</dbReference>
<evidence type="ECO:0000256" key="10">
    <source>
        <dbReference type="PIRSR" id="PIRSR000108-1"/>
    </source>
</evidence>
<dbReference type="PANTHER" id="PTHR11822:SF21">
    <property type="entry name" value="ISOCITRATE DEHYDROGENASE [NADP], MITOCHONDRIAL"/>
    <property type="match status" value="1"/>
</dbReference>
<evidence type="ECO:0000256" key="1">
    <source>
        <dbReference type="ARBA" id="ARBA00001936"/>
    </source>
</evidence>
<dbReference type="eggNOG" id="COG0538">
    <property type="taxonomic scope" value="Bacteria"/>
</dbReference>
<dbReference type="SUPFAM" id="SSF53659">
    <property type="entry name" value="Isocitrate/Isopropylmalate dehydrogenase-like"/>
    <property type="match status" value="1"/>
</dbReference>
<dbReference type="PIRSF" id="PIRSF000108">
    <property type="entry name" value="IDH_NADP"/>
    <property type="match status" value="1"/>
</dbReference>
<evidence type="ECO:0000256" key="7">
    <source>
        <dbReference type="ARBA" id="ARBA00023002"/>
    </source>
</evidence>
<feature type="binding site" evidence="12">
    <location>
        <position position="329"/>
    </location>
    <ligand>
        <name>Mn(2+)</name>
        <dbReference type="ChEBI" id="CHEBI:29035"/>
    </ligand>
</feature>
<keyword evidence="6 9" id="KW-0521">NADP</keyword>
<dbReference type="AlphaFoldDB" id="G4Q5B0"/>
<evidence type="ECO:0000259" key="13">
    <source>
        <dbReference type="SMART" id="SM01329"/>
    </source>
</evidence>
<dbReference type="Gene3D" id="3.40.718.10">
    <property type="entry name" value="Isopropylmalate Dehydrogenase"/>
    <property type="match status" value="1"/>
</dbReference>
<accession>G4Q5B0</accession>
<dbReference type="SMART" id="SM01329">
    <property type="entry name" value="Iso_dh"/>
    <property type="match status" value="1"/>
</dbReference>
<dbReference type="GO" id="GO:0006099">
    <property type="term" value="P:tricarboxylic acid cycle"/>
    <property type="evidence" value="ECO:0007669"/>
    <property type="project" value="UniProtKB-KW"/>
</dbReference>
<feature type="site" description="Critical for catalysis" evidence="10">
    <location>
        <position position="266"/>
    </location>
</feature>